<organism evidence="2 3">
    <name type="scientific">Champsocephalus esox</name>
    <name type="common">pike icefish</name>
    <dbReference type="NCBI Taxonomy" id="159716"/>
    <lineage>
        <taxon>Eukaryota</taxon>
        <taxon>Metazoa</taxon>
        <taxon>Chordata</taxon>
        <taxon>Craniata</taxon>
        <taxon>Vertebrata</taxon>
        <taxon>Euteleostomi</taxon>
        <taxon>Actinopterygii</taxon>
        <taxon>Neopterygii</taxon>
        <taxon>Teleostei</taxon>
        <taxon>Neoteleostei</taxon>
        <taxon>Acanthomorphata</taxon>
        <taxon>Eupercaria</taxon>
        <taxon>Perciformes</taxon>
        <taxon>Notothenioidei</taxon>
        <taxon>Channichthyidae</taxon>
        <taxon>Champsocephalus</taxon>
    </lineage>
</organism>
<keyword evidence="3" id="KW-1185">Reference proteome</keyword>
<protein>
    <submittedName>
        <fullName evidence="2">Uncharacterized protein</fullName>
    </submittedName>
</protein>
<feature type="region of interest" description="Disordered" evidence="1">
    <location>
        <begin position="1"/>
        <end position="119"/>
    </location>
</feature>
<comment type="caution">
    <text evidence="2">The sequence shown here is derived from an EMBL/GenBank/DDBJ whole genome shotgun (WGS) entry which is preliminary data.</text>
</comment>
<dbReference type="Proteomes" id="UP001335648">
    <property type="component" value="Unassembled WGS sequence"/>
</dbReference>
<feature type="compositionally biased region" description="Basic and acidic residues" evidence="1">
    <location>
        <begin position="105"/>
        <end position="119"/>
    </location>
</feature>
<reference evidence="2 3" key="1">
    <citation type="journal article" date="2023" name="Mol. Biol. Evol.">
        <title>Genomics of Secondarily Temperate Adaptation in the Only Non-Antarctic Icefish.</title>
        <authorList>
            <person name="Rivera-Colon A.G."/>
            <person name="Rayamajhi N."/>
            <person name="Minhas B.F."/>
            <person name="Madrigal G."/>
            <person name="Bilyk K.T."/>
            <person name="Yoon V."/>
            <person name="Hune M."/>
            <person name="Gregory S."/>
            <person name="Cheng C.H.C."/>
            <person name="Catchen J.M."/>
        </authorList>
    </citation>
    <scope>NUCLEOTIDE SEQUENCE [LARGE SCALE GENOMIC DNA]</scope>
    <source>
        <strain evidence="2">JC2023a</strain>
    </source>
</reference>
<dbReference type="EMBL" id="JAULUE010002065">
    <property type="protein sequence ID" value="KAK5879436.1"/>
    <property type="molecule type" value="Genomic_DNA"/>
</dbReference>
<feature type="compositionally biased region" description="Acidic residues" evidence="1">
    <location>
        <begin position="7"/>
        <end position="17"/>
    </location>
</feature>
<evidence type="ECO:0000313" key="3">
    <source>
        <dbReference type="Proteomes" id="UP001335648"/>
    </source>
</evidence>
<evidence type="ECO:0000313" key="2">
    <source>
        <dbReference type="EMBL" id="KAK5879436.1"/>
    </source>
</evidence>
<feature type="compositionally biased region" description="Basic and acidic residues" evidence="1">
    <location>
        <begin position="20"/>
        <end position="43"/>
    </location>
</feature>
<accession>A0AAN8B6Z1</accession>
<gene>
    <name evidence="2" type="ORF">CesoFtcFv8_024735</name>
</gene>
<evidence type="ECO:0000256" key="1">
    <source>
        <dbReference type="SAM" id="MobiDB-lite"/>
    </source>
</evidence>
<sequence>MAGIEEMQTEEIEEDMLMDANRKQDTEENKEGNENKVAKKGESGEQVEVNPKTTVLDGKGITGETKSEVRVHPPPATSAAGYSKMDKGKEGRNAGGGKTACLLKGHFESTTKEGREEDE</sequence>
<proteinExistence type="predicted"/>
<name>A0AAN8B6Z1_9TELE</name>
<dbReference type="AlphaFoldDB" id="A0AAN8B6Z1"/>